<dbReference type="EMBL" id="FUEZ01000004">
    <property type="protein sequence ID" value="SPM39974.1"/>
    <property type="molecule type" value="Genomic_DNA"/>
</dbReference>
<proteinExistence type="predicted"/>
<sequence length="53" mass="5493">MEPQAVTTSLSRSPEASDGRPHVASGLGRVRISGALRAFLQDSRGVPVYPAGS</sequence>
<accession>A0A2U3P889</accession>
<keyword evidence="3" id="KW-1185">Reference proteome</keyword>
<dbReference type="AlphaFoldDB" id="A0A2U3P889"/>
<evidence type="ECO:0000313" key="2">
    <source>
        <dbReference type="EMBL" id="SPM39974.1"/>
    </source>
</evidence>
<feature type="region of interest" description="Disordered" evidence="1">
    <location>
        <begin position="1"/>
        <end position="26"/>
    </location>
</feature>
<reference evidence="2 3" key="1">
    <citation type="submission" date="2017-01" db="EMBL/GenBank/DDBJ databases">
        <authorList>
            <consortium name="Urmite Genomes"/>
        </authorList>
    </citation>
    <scope>NUCLEOTIDE SEQUENCE [LARGE SCALE GENOMIC DNA]</scope>
    <source>
        <strain evidence="2 3">AB215</strain>
    </source>
</reference>
<evidence type="ECO:0000256" key="1">
    <source>
        <dbReference type="SAM" id="MobiDB-lite"/>
    </source>
</evidence>
<name>A0A2U3P889_9MYCO</name>
<protein>
    <submittedName>
        <fullName evidence="2">Mycobacterium numidiamassiliense ORFan</fullName>
    </submittedName>
</protein>
<gene>
    <name evidence="2" type="ORF">MNAB215_2168</name>
</gene>
<organism evidence="2 3">
    <name type="scientific">Mycobacterium numidiamassiliense</name>
    <dbReference type="NCBI Taxonomy" id="1841861"/>
    <lineage>
        <taxon>Bacteria</taxon>
        <taxon>Bacillati</taxon>
        <taxon>Actinomycetota</taxon>
        <taxon>Actinomycetes</taxon>
        <taxon>Mycobacteriales</taxon>
        <taxon>Mycobacteriaceae</taxon>
        <taxon>Mycobacterium</taxon>
    </lineage>
</organism>
<dbReference type="Proteomes" id="UP000240424">
    <property type="component" value="Unassembled WGS sequence"/>
</dbReference>
<feature type="compositionally biased region" description="Polar residues" evidence="1">
    <location>
        <begin position="1"/>
        <end position="14"/>
    </location>
</feature>
<evidence type="ECO:0000313" key="3">
    <source>
        <dbReference type="Proteomes" id="UP000240424"/>
    </source>
</evidence>